<gene>
    <name evidence="1" type="ORF">OIDMADRAFT_47007</name>
</gene>
<accession>A0A0C3HY28</accession>
<keyword evidence="2" id="KW-1185">Reference proteome</keyword>
<dbReference type="Proteomes" id="UP000054321">
    <property type="component" value="Unassembled WGS sequence"/>
</dbReference>
<evidence type="ECO:0000313" key="2">
    <source>
        <dbReference type="Proteomes" id="UP000054321"/>
    </source>
</evidence>
<organism evidence="1 2">
    <name type="scientific">Oidiodendron maius (strain Zn)</name>
    <dbReference type="NCBI Taxonomy" id="913774"/>
    <lineage>
        <taxon>Eukaryota</taxon>
        <taxon>Fungi</taxon>
        <taxon>Dikarya</taxon>
        <taxon>Ascomycota</taxon>
        <taxon>Pezizomycotina</taxon>
        <taxon>Leotiomycetes</taxon>
        <taxon>Leotiomycetes incertae sedis</taxon>
        <taxon>Myxotrichaceae</taxon>
        <taxon>Oidiodendron</taxon>
    </lineage>
</organism>
<evidence type="ECO:0000313" key="1">
    <source>
        <dbReference type="EMBL" id="KIN07102.1"/>
    </source>
</evidence>
<name>A0A0C3HY28_OIDMZ</name>
<dbReference type="AlphaFoldDB" id="A0A0C3HY28"/>
<dbReference type="HOGENOM" id="CLU_093581_1_0_1"/>
<dbReference type="OrthoDB" id="4379079at2759"/>
<dbReference type="InParanoid" id="A0A0C3HY28"/>
<reference evidence="2" key="2">
    <citation type="submission" date="2015-01" db="EMBL/GenBank/DDBJ databases">
        <title>Evolutionary Origins and Diversification of the Mycorrhizal Mutualists.</title>
        <authorList>
            <consortium name="DOE Joint Genome Institute"/>
            <consortium name="Mycorrhizal Genomics Consortium"/>
            <person name="Kohler A."/>
            <person name="Kuo A."/>
            <person name="Nagy L.G."/>
            <person name="Floudas D."/>
            <person name="Copeland A."/>
            <person name="Barry K.W."/>
            <person name="Cichocki N."/>
            <person name="Veneault-Fourrey C."/>
            <person name="LaButti K."/>
            <person name="Lindquist E.A."/>
            <person name="Lipzen A."/>
            <person name="Lundell T."/>
            <person name="Morin E."/>
            <person name="Murat C."/>
            <person name="Riley R."/>
            <person name="Ohm R."/>
            <person name="Sun H."/>
            <person name="Tunlid A."/>
            <person name="Henrissat B."/>
            <person name="Grigoriev I.V."/>
            <person name="Hibbett D.S."/>
            <person name="Martin F."/>
        </authorList>
    </citation>
    <scope>NUCLEOTIDE SEQUENCE [LARGE SCALE GENOMIC DNA]</scope>
    <source>
        <strain evidence="2">Zn</strain>
    </source>
</reference>
<reference evidence="1 2" key="1">
    <citation type="submission" date="2014-04" db="EMBL/GenBank/DDBJ databases">
        <authorList>
            <consortium name="DOE Joint Genome Institute"/>
            <person name="Kuo A."/>
            <person name="Martino E."/>
            <person name="Perotto S."/>
            <person name="Kohler A."/>
            <person name="Nagy L.G."/>
            <person name="Floudas D."/>
            <person name="Copeland A."/>
            <person name="Barry K.W."/>
            <person name="Cichocki N."/>
            <person name="Veneault-Fourrey C."/>
            <person name="LaButti K."/>
            <person name="Lindquist E.A."/>
            <person name="Lipzen A."/>
            <person name="Lundell T."/>
            <person name="Morin E."/>
            <person name="Murat C."/>
            <person name="Sun H."/>
            <person name="Tunlid A."/>
            <person name="Henrissat B."/>
            <person name="Grigoriev I.V."/>
            <person name="Hibbett D.S."/>
            <person name="Martin F."/>
            <person name="Nordberg H.P."/>
            <person name="Cantor M.N."/>
            <person name="Hua S.X."/>
        </authorList>
    </citation>
    <scope>NUCLEOTIDE SEQUENCE [LARGE SCALE GENOMIC DNA]</scope>
    <source>
        <strain evidence="1 2">Zn</strain>
    </source>
</reference>
<proteinExistence type="predicted"/>
<protein>
    <submittedName>
        <fullName evidence="1">Uncharacterized protein</fullName>
    </submittedName>
</protein>
<sequence length="197" mass="23280">METTTSKTERPPEPPVRILVQTLTHLVPGNDSYERTMSILNRVCQYHWNCDFSVPRFRWASHNGQFALNNRRCFFLVDYGESQNDDEVPVLCYEWTGETLKPLPQLATDPEIQAKLKEEVPFTWQPSKREKPKLPIPKLIKSRLYCEEYIPISEMDYMREHPEDVKWLKDHLRPRLWTKFVAQMNANKSSGDPDIEE</sequence>
<dbReference type="EMBL" id="KN832870">
    <property type="protein sequence ID" value="KIN07102.1"/>
    <property type="molecule type" value="Genomic_DNA"/>
</dbReference>